<dbReference type="Proteomes" id="UP001595978">
    <property type="component" value="Unassembled WGS sequence"/>
</dbReference>
<protein>
    <recommendedName>
        <fullName evidence="6">Flagellar secretion chaperone FliS</fullName>
    </recommendedName>
</protein>
<keyword evidence="8" id="KW-1185">Reference proteome</keyword>
<evidence type="ECO:0000313" key="8">
    <source>
        <dbReference type="Proteomes" id="UP001595978"/>
    </source>
</evidence>
<comment type="caution">
    <text evidence="7">The sequence shown here is derived from an EMBL/GenBank/DDBJ whole genome shotgun (WGS) entry which is preliminary data.</text>
</comment>
<dbReference type="EMBL" id="JBHSNQ010000028">
    <property type="protein sequence ID" value="MFC5540547.1"/>
    <property type="molecule type" value="Genomic_DNA"/>
</dbReference>
<comment type="similarity">
    <text evidence="2 6">Belongs to the FliS family.</text>
</comment>
<keyword evidence="3 6" id="KW-0963">Cytoplasm</keyword>
<dbReference type="CDD" id="cd16098">
    <property type="entry name" value="FliS"/>
    <property type="match status" value="1"/>
</dbReference>
<keyword evidence="7" id="KW-0969">Cilium</keyword>
<gene>
    <name evidence="7" type="primary">fliS</name>
    <name evidence="7" type="ORF">ACFPOH_01965</name>
</gene>
<comment type="subcellular location">
    <subcellularLocation>
        <location evidence="1 6">Cytoplasm</location>
        <location evidence="1 6">Cytosol</location>
    </subcellularLocation>
</comment>
<name>A0ABW0RCE5_9BACL</name>
<dbReference type="RefSeq" id="WP_390308719.1">
    <property type="nucleotide sequence ID" value="NZ_JBHSNQ010000028.1"/>
</dbReference>
<accession>A0ABW0RCE5</accession>
<dbReference type="PANTHER" id="PTHR34773:SF1">
    <property type="entry name" value="FLAGELLAR SECRETION CHAPERONE FLIS"/>
    <property type="match status" value="1"/>
</dbReference>
<sequence length="134" mass="15677">MALQNTAYNAYKQNSINTASPGELTLMLYNGCIKFLNVAKKAIEEKHMEEKNVNLQKAQNIIIELMVTLNMDYEISKQILPLYEYMNRRLVEANIKNDPEIVEEVIGLATEFRDTWKEVIKLNRQQHYQNVQQV</sequence>
<dbReference type="SUPFAM" id="SSF101116">
    <property type="entry name" value="Flagellar export chaperone FliS"/>
    <property type="match status" value="1"/>
</dbReference>
<keyword evidence="7" id="KW-0282">Flagellum</keyword>
<keyword evidence="4 6" id="KW-1005">Bacterial flagellum biogenesis</keyword>
<dbReference type="InterPro" id="IPR003713">
    <property type="entry name" value="FliS"/>
</dbReference>
<dbReference type="NCBIfam" id="TIGR00208">
    <property type="entry name" value="fliS"/>
    <property type="match status" value="1"/>
</dbReference>
<dbReference type="PIRSF" id="PIRSF039090">
    <property type="entry name" value="Flis"/>
    <property type="match status" value="1"/>
</dbReference>
<evidence type="ECO:0000256" key="4">
    <source>
        <dbReference type="ARBA" id="ARBA00022795"/>
    </source>
</evidence>
<proteinExistence type="inferred from homology"/>
<reference evidence="8" key="1">
    <citation type="journal article" date="2019" name="Int. J. Syst. Evol. Microbiol.">
        <title>The Global Catalogue of Microorganisms (GCM) 10K type strain sequencing project: providing services to taxonomists for standard genome sequencing and annotation.</title>
        <authorList>
            <consortium name="The Broad Institute Genomics Platform"/>
            <consortium name="The Broad Institute Genome Sequencing Center for Infectious Disease"/>
            <person name="Wu L."/>
            <person name="Ma J."/>
        </authorList>
    </citation>
    <scope>NUCLEOTIDE SEQUENCE [LARGE SCALE GENOMIC DNA]</scope>
    <source>
        <strain evidence="8">CCUG 56331</strain>
    </source>
</reference>
<evidence type="ECO:0000256" key="3">
    <source>
        <dbReference type="ARBA" id="ARBA00022490"/>
    </source>
</evidence>
<dbReference type="PANTHER" id="PTHR34773">
    <property type="entry name" value="FLAGELLAR SECRETION CHAPERONE FLIS"/>
    <property type="match status" value="1"/>
</dbReference>
<keyword evidence="5" id="KW-0143">Chaperone</keyword>
<evidence type="ECO:0000256" key="2">
    <source>
        <dbReference type="ARBA" id="ARBA00008787"/>
    </source>
</evidence>
<evidence type="ECO:0000256" key="5">
    <source>
        <dbReference type="ARBA" id="ARBA00023186"/>
    </source>
</evidence>
<evidence type="ECO:0000256" key="1">
    <source>
        <dbReference type="ARBA" id="ARBA00004514"/>
    </source>
</evidence>
<evidence type="ECO:0000256" key="6">
    <source>
        <dbReference type="PIRNR" id="PIRNR039090"/>
    </source>
</evidence>
<evidence type="ECO:0000313" key="7">
    <source>
        <dbReference type="EMBL" id="MFC5540547.1"/>
    </source>
</evidence>
<dbReference type="Pfam" id="PF02561">
    <property type="entry name" value="FliS"/>
    <property type="match status" value="1"/>
</dbReference>
<dbReference type="InterPro" id="IPR036584">
    <property type="entry name" value="FliS_sf"/>
</dbReference>
<organism evidence="7 8">
    <name type="scientific">Ureibacillus suwonensis</name>
    <dbReference type="NCBI Taxonomy" id="313007"/>
    <lineage>
        <taxon>Bacteria</taxon>
        <taxon>Bacillati</taxon>
        <taxon>Bacillota</taxon>
        <taxon>Bacilli</taxon>
        <taxon>Bacillales</taxon>
        <taxon>Caryophanaceae</taxon>
        <taxon>Ureibacillus</taxon>
    </lineage>
</organism>
<keyword evidence="7" id="KW-0966">Cell projection</keyword>
<dbReference type="Gene3D" id="1.20.120.340">
    <property type="entry name" value="Flagellar protein FliS"/>
    <property type="match status" value="1"/>
</dbReference>